<dbReference type="EMBL" id="ADMN01000013">
    <property type="protein sequence ID" value="EFF64959.1"/>
    <property type="molecule type" value="Genomic_DNA"/>
</dbReference>
<comment type="function">
    <text evidence="3 4">Together with the chaperonin GroEL, plays an essential role in assisting protein folding. The GroEL-GroES system forms a nano-cage that allows encapsulation of the non-native substrate proteins and provides a physical environment optimized to promote and accelerate protein folding. GroES binds to the apical surface of the GroEL ring, thereby capping the opening of the GroEL channel.</text>
</comment>
<evidence type="ECO:0000256" key="1">
    <source>
        <dbReference type="ARBA" id="ARBA00006975"/>
    </source>
</evidence>
<dbReference type="PANTHER" id="PTHR10772">
    <property type="entry name" value="10 KDA HEAT SHOCK PROTEIN"/>
    <property type="match status" value="1"/>
</dbReference>
<comment type="caution">
    <text evidence="5">The sequence shown here is derived from an EMBL/GenBank/DDBJ whole genome shotgun (WGS) entry which is preliminary data.</text>
</comment>
<dbReference type="PANTHER" id="PTHR10772:SF58">
    <property type="entry name" value="CO-CHAPERONIN GROES"/>
    <property type="match status" value="1"/>
</dbReference>
<keyword evidence="3" id="KW-0963">Cytoplasm</keyword>
<reference evidence="5 6" key="1">
    <citation type="journal article" date="2011" name="J. Bacteriol.">
        <title>Draft Genome Sequence of Turicibacter sanguinis PC909, Isolated from Human Feces.</title>
        <authorList>
            <person name="Cuiv P.O."/>
            <person name="Klaassens E.S."/>
            <person name="Durkin A.S."/>
            <person name="Harkins D.M."/>
            <person name="Foster L."/>
            <person name="McCorrison J."/>
            <person name="Torralba M."/>
            <person name="Nelson K.E."/>
            <person name="Morrison M."/>
        </authorList>
    </citation>
    <scope>NUCLEOTIDE SEQUENCE [LARGE SCALE GENOMIC DNA]</scope>
    <source>
        <strain evidence="5 6">PC909</strain>
    </source>
</reference>
<dbReference type="Pfam" id="PF00166">
    <property type="entry name" value="Cpn10"/>
    <property type="match status" value="1"/>
</dbReference>
<comment type="similarity">
    <text evidence="1 3 4">Belongs to the GroES chaperonin family.</text>
</comment>
<dbReference type="CDD" id="cd00320">
    <property type="entry name" value="cpn10"/>
    <property type="match status" value="1"/>
</dbReference>
<evidence type="ECO:0000313" key="5">
    <source>
        <dbReference type="EMBL" id="EFF64959.1"/>
    </source>
</evidence>
<evidence type="ECO:0000313" key="6">
    <source>
        <dbReference type="Proteomes" id="UP000002938"/>
    </source>
</evidence>
<dbReference type="SUPFAM" id="SSF50129">
    <property type="entry name" value="GroES-like"/>
    <property type="match status" value="1"/>
</dbReference>
<dbReference type="SMART" id="SM00883">
    <property type="entry name" value="Cpn10"/>
    <property type="match status" value="1"/>
</dbReference>
<organism evidence="5 6">
    <name type="scientific">Turicibacter sanguinis PC909</name>
    <dbReference type="NCBI Taxonomy" id="702450"/>
    <lineage>
        <taxon>Bacteria</taxon>
        <taxon>Bacillati</taxon>
        <taxon>Bacillota</taxon>
        <taxon>Erysipelotrichia</taxon>
        <taxon>Erysipelotrichales</taxon>
        <taxon>Turicibacteraceae</taxon>
        <taxon>Turicibacter</taxon>
    </lineage>
</organism>
<dbReference type="HAMAP" id="MF_00580">
    <property type="entry name" value="CH10"/>
    <property type="match status" value="1"/>
</dbReference>
<sequence length="103" mass="11039">MLKRGGNIMLKPLNNHVVLEVVEVELTTASGIILSREAAKPSHSEGVILAVGEGRILDNGQRLPLDVMVGQRVIYNGFGGTKVNHQGKDLVIVSSEDILAIVE</sequence>
<proteinExistence type="inferred from homology"/>
<gene>
    <name evidence="3 5" type="primary">groS</name>
    <name evidence="3" type="synonym">groES</name>
    <name evidence="5" type="ORF">CUW_1470</name>
</gene>
<dbReference type="InterPro" id="IPR037124">
    <property type="entry name" value="Chaperonin_GroES_sf"/>
</dbReference>
<name>A0ABP2I431_9FIRM</name>
<accession>A0ABP2I431</accession>
<dbReference type="InterPro" id="IPR020818">
    <property type="entry name" value="Chaperonin_GroES"/>
</dbReference>
<dbReference type="Gene3D" id="2.30.33.40">
    <property type="entry name" value="GroES chaperonin"/>
    <property type="match status" value="1"/>
</dbReference>
<dbReference type="PRINTS" id="PR00297">
    <property type="entry name" value="CHAPERONIN10"/>
</dbReference>
<dbReference type="InterPro" id="IPR011032">
    <property type="entry name" value="GroES-like_sf"/>
</dbReference>
<evidence type="ECO:0000256" key="2">
    <source>
        <dbReference type="ARBA" id="ARBA00023186"/>
    </source>
</evidence>
<comment type="subcellular location">
    <subcellularLocation>
        <location evidence="3">Cytoplasm</location>
    </subcellularLocation>
</comment>
<protein>
    <recommendedName>
        <fullName evidence="3">Co-chaperonin GroES</fullName>
    </recommendedName>
    <alternativeName>
        <fullName evidence="3">10 kDa chaperonin</fullName>
    </alternativeName>
    <alternativeName>
        <fullName evidence="3">Chaperonin-10</fullName>
        <shortName evidence="3">Cpn10</shortName>
    </alternativeName>
</protein>
<evidence type="ECO:0000256" key="4">
    <source>
        <dbReference type="RuleBase" id="RU000535"/>
    </source>
</evidence>
<dbReference type="Proteomes" id="UP000002938">
    <property type="component" value="Unassembled WGS sequence"/>
</dbReference>
<comment type="subunit">
    <text evidence="3">Heptamer of 7 subunits arranged in a ring. Interacts with the chaperonin GroEL.</text>
</comment>
<keyword evidence="2 3" id="KW-0143">Chaperone</keyword>
<evidence type="ECO:0000256" key="3">
    <source>
        <dbReference type="HAMAP-Rule" id="MF_00580"/>
    </source>
</evidence>
<keyword evidence="6" id="KW-1185">Reference proteome</keyword>